<dbReference type="PROSITE" id="PS51755">
    <property type="entry name" value="OMPR_PHOB"/>
    <property type="match status" value="1"/>
</dbReference>
<evidence type="ECO:0000256" key="1">
    <source>
        <dbReference type="ARBA" id="ARBA00018672"/>
    </source>
</evidence>
<evidence type="ECO:0000313" key="11">
    <source>
        <dbReference type="Proteomes" id="UP000291269"/>
    </source>
</evidence>
<keyword evidence="6" id="KW-0597">Phosphoprotein</keyword>
<dbReference type="Proteomes" id="UP000291269">
    <property type="component" value="Unassembled WGS sequence"/>
</dbReference>
<evidence type="ECO:0000259" key="8">
    <source>
        <dbReference type="PROSITE" id="PS50110"/>
    </source>
</evidence>
<evidence type="ECO:0000313" key="10">
    <source>
        <dbReference type="EMBL" id="RXZ58105.1"/>
    </source>
</evidence>
<dbReference type="Pfam" id="PF00486">
    <property type="entry name" value="Trans_reg_C"/>
    <property type="match status" value="1"/>
</dbReference>
<feature type="DNA-binding region" description="OmpR/PhoB-type" evidence="7">
    <location>
        <begin position="122"/>
        <end position="220"/>
    </location>
</feature>
<feature type="domain" description="Response regulatory" evidence="8">
    <location>
        <begin position="3"/>
        <end position="114"/>
    </location>
</feature>
<reference evidence="10 11" key="1">
    <citation type="journal article" date="2019" name="Gut">
        <title>Antibiotics-induced monodominance of a novel gut bacterial order.</title>
        <authorList>
            <person name="Hildebrand F."/>
            <person name="Moitinho-Silva L."/>
            <person name="Blasche S."/>
            <person name="Jahn M.T."/>
            <person name="Gossmann T.I."/>
            <person name="Heuerta-Cepas J."/>
            <person name="Hercog R."/>
            <person name="Luetge M."/>
            <person name="Bahram M."/>
            <person name="Pryszlak A."/>
            <person name="Alves R.J."/>
            <person name="Waszak S.M."/>
            <person name="Zhu A."/>
            <person name="Ye L."/>
            <person name="Costea P.I."/>
            <person name="Aalvink S."/>
            <person name="Belzer C."/>
            <person name="Forslund S.K."/>
            <person name="Sunagawa S."/>
            <person name="Hentschel U."/>
            <person name="Merten C."/>
            <person name="Patil K.R."/>
            <person name="Benes V."/>
            <person name="Bork P."/>
        </authorList>
    </citation>
    <scope>NUCLEOTIDE SEQUENCE [LARGE SCALE GENOMIC DNA]</scope>
    <source>
        <strain evidence="10 11">HDS1380</strain>
    </source>
</reference>
<protein>
    <recommendedName>
        <fullName evidence="1">Stage 0 sporulation protein A homolog</fullName>
    </recommendedName>
</protein>
<dbReference type="SUPFAM" id="SSF52172">
    <property type="entry name" value="CheY-like"/>
    <property type="match status" value="1"/>
</dbReference>
<dbReference type="PROSITE" id="PS50110">
    <property type="entry name" value="RESPONSE_REGULATORY"/>
    <property type="match status" value="1"/>
</dbReference>
<dbReference type="InterPro" id="IPR001789">
    <property type="entry name" value="Sig_transdc_resp-reg_receiver"/>
</dbReference>
<dbReference type="GO" id="GO:0000156">
    <property type="term" value="F:phosphorelay response regulator activity"/>
    <property type="evidence" value="ECO:0007669"/>
    <property type="project" value="TreeGrafter"/>
</dbReference>
<dbReference type="OrthoDB" id="1655504at2"/>
<keyword evidence="4" id="KW-0804">Transcription</keyword>
<dbReference type="CDD" id="cd17574">
    <property type="entry name" value="REC_OmpR"/>
    <property type="match status" value="1"/>
</dbReference>
<dbReference type="InterPro" id="IPR011006">
    <property type="entry name" value="CheY-like_superfamily"/>
</dbReference>
<feature type="domain" description="OmpR/PhoB-type" evidence="9">
    <location>
        <begin position="122"/>
        <end position="220"/>
    </location>
</feature>
<feature type="modified residue" description="4-aspartylphosphate" evidence="6">
    <location>
        <position position="52"/>
    </location>
</feature>
<dbReference type="EMBL" id="SDOZ01000004">
    <property type="protein sequence ID" value="RXZ58105.1"/>
    <property type="molecule type" value="Genomic_DNA"/>
</dbReference>
<dbReference type="Pfam" id="PF00072">
    <property type="entry name" value="Response_reg"/>
    <property type="match status" value="1"/>
</dbReference>
<evidence type="ECO:0000256" key="4">
    <source>
        <dbReference type="ARBA" id="ARBA00023163"/>
    </source>
</evidence>
<keyword evidence="3 7" id="KW-0238">DNA-binding</keyword>
<evidence type="ECO:0000256" key="3">
    <source>
        <dbReference type="ARBA" id="ARBA00023125"/>
    </source>
</evidence>
<dbReference type="Gene3D" id="1.10.10.10">
    <property type="entry name" value="Winged helix-like DNA-binding domain superfamily/Winged helix DNA-binding domain"/>
    <property type="match status" value="1"/>
</dbReference>
<gene>
    <name evidence="10" type="ORF">ESZ91_10650</name>
</gene>
<evidence type="ECO:0000256" key="7">
    <source>
        <dbReference type="PROSITE-ProRule" id="PRU01091"/>
    </source>
</evidence>
<dbReference type="SMART" id="SM00862">
    <property type="entry name" value="Trans_reg_C"/>
    <property type="match status" value="1"/>
</dbReference>
<keyword evidence="11" id="KW-1185">Reference proteome</keyword>
<organism evidence="10 11">
    <name type="scientific">Candidatus Borkfalkia ceftriaxoniphila</name>
    <dbReference type="NCBI Taxonomy" id="2508949"/>
    <lineage>
        <taxon>Bacteria</taxon>
        <taxon>Bacillati</taxon>
        <taxon>Bacillota</taxon>
        <taxon>Clostridia</taxon>
        <taxon>Christensenellales</taxon>
        <taxon>Christensenellaceae</taxon>
        <taxon>Candidatus Borkfalkia</taxon>
    </lineage>
</organism>
<dbReference type="PANTHER" id="PTHR48111:SF2">
    <property type="entry name" value="RESPONSE REGULATOR SAER"/>
    <property type="match status" value="1"/>
</dbReference>
<proteinExistence type="predicted"/>
<evidence type="ECO:0000256" key="2">
    <source>
        <dbReference type="ARBA" id="ARBA00023015"/>
    </source>
</evidence>
<dbReference type="InterPro" id="IPR036388">
    <property type="entry name" value="WH-like_DNA-bd_sf"/>
</dbReference>
<comment type="caution">
    <text evidence="10">The sequence shown here is derived from an EMBL/GenBank/DDBJ whole genome shotgun (WGS) entry which is preliminary data.</text>
</comment>
<evidence type="ECO:0000256" key="6">
    <source>
        <dbReference type="PROSITE-ProRule" id="PRU00169"/>
    </source>
</evidence>
<dbReference type="Gene3D" id="6.10.250.690">
    <property type="match status" value="1"/>
</dbReference>
<dbReference type="Gene3D" id="3.40.50.2300">
    <property type="match status" value="1"/>
</dbReference>
<evidence type="ECO:0000256" key="5">
    <source>
        <dbReference type="ARBA" id="ARBA00024867"/>
    </source>
</evidence>
<dbReference type="AlphaFoldDB" id="A0A4Q2KA05"/>
<dbReference type="PANTHER" id="PTHR48111">
    <property type="entry name" value="REGULATOR OF RPOS"/>
    <property type="match status" value="1"/>
</dbReference>
<dbReference type="GO" id="GO:0006355">
    <property type="term" value="P:regulation of DNA-templated transcription"/>
    <property type="evidence" value="ECO:0007669"/>
    <property type="project" value="InterPro"/>
</dbReference>
<sequence>MKTIAVIEDDIYIGNVLEELLTESGYSVIRAYSGTEGLLLLEKSKPDLVILDLMLPGMSGEEVLQNISELAPVMILSAKTEVSGKVKNLNAGAVDYITKPFDNDELLARVGVALRRCEAHADGVVSRAGIVMDTDTYSVTVEGKPLKLTKTEFAILKMFLLNPKKVFSKSAILDYISDYTPDGEESSVSVHISNLRNKLKEASDRNYIRTVWGIGFQFDGEHL</sequence>
<dbReference type="GO" id="GO:0000976">
    <property type="term" value="F:transcription cis-regulatory region binding"/>
    <property type="evidence" value="ECO:0007669"/>
    <property type="project" value="TreeGrafter"/>
</dbReference>
<evidence type="ECO:0000259" key="9">
    <source>
        <dbReference type="PROSITE" id="PS51755"/>
    </source>
</evidence>
<dbReference type="InterPro" id="IPR001867">
    <property type="entry name" value="OmpR/PhoB-type_DNA-bd"/>
</dbReference>
<dbReference type="InterPro" id="IPR039420">
    <property type="entry name" value="WalR-like"/>
</dbReference>
<dbReference type="CDD" id="cd00383">
    <property type="entry name" value="trans_reg_C"/>
    <property type="match status" value="1"/>
</dbReference>
<dbReference type="GO" id="GO:0005829">
    <property type="term" value="C:cytosol"/>
    <property type="evidence" value="ECO:0007669"/>
    <property type="project" value="TreeGrafter"/>
</dbReference>
<name>A0A4Q2KA05_9FIRM</name>
<dbReference type="SMART" id="SM00448">
    <property type="entry name" value="REC"/>
    <property type="match status" value="1"/>
</dbReference>
<dbReference type="GO" id="GO:0032993">
    <property type="term" value="C:protein-DNA complex"/>
    <property type="evidence" value="ECO:0007669"/>
    <property type="project" value="TreeGrafter"/>
</dbReference>
<keyword evidence="2" id="KW-0805">Transcription regulation</keyword>
<comment type="function">
    <text evidence="5">May play the central regulatory role in sporulation. It may be an element of the effector pathway responsible for the activation of sporulation genes in response to nutritional stress. Spo0A may act in concert with spo0H (a sigma factor) to control the expression of some genes that are critical to the sporulation process.</text>
</comment>
<dbReference type="RefSeq" id="WP_129227091.1">
    <property type="nucleotide sequence ID" value="NZ_SDOZ01000004.1"/>
</dbReference>
<accession>A0A4Q2KA05</accession>